<protein>
    <submittedName>
        <fullName evidence="9">Carbohydrate ABC transporter membrane protein 1, CUT1 family</fullName>
    </submittedName>
</protein>
<dbReference type="STRING" id="670155.SAMN04488001_3511"/>
<evidence type="ECO:0000256" key="3">
    <source>
        <dbReference type="ARBA" id="ARBA00022475"/>
    </source>
</evidence>
<organism evidence="9 10">
    <name type="scientific">Litoreibacter albidus</name>
    <dbReference type="NCBI Taxonomy" id="670155"/>
    <lineage>
        <taxon>Bacteria</taxon>
        <taxon>Pseudomonadati</taxon>
        <taxon>Pseudomonadota</taxon>
        <taxon>Alphaproteobacteria</taxon>
        <taxon>Rhodobacterales</taxon>
        <taxon>Roseobacteraceae</taxon>
        <taxon>Litoreibacter</taxon>
    </lineage>
</organism>
<dbReference type="GO" id="GO:0055085">
    <property type="term" value="P:transmembrane transport"/>
    <property type="evidence" value="ECO:0007669"/>
    <property type="project" value="InterPro"/>
</dbReference>
<evidence type="ECO:0000256" key="4">
    <source>
        <dbReference type="ARBA" id="ARBA00022692"/>
    </source>
</evidence>
<dbReference type="RefSeq" id="WP_244508678.1">
    <property type="nucleotide sequence ID" value="NZ_FNOI01000009.1"/>
</dbReference>
<evidence type="ECO:0000256" key="7">
    <source>
        <dbReference type="RuleBase" id="RU363032"/>
    </source>
</evidence>
<dbReference type="Pfam" id="PF00528">
    <property type="entry name" value="BPD_transp_1"/>
    <property type="match status" value="1"/>
</dbReference>
<evidence type="ECO:0000256" key="5">
    <source>
        <dbReference type="ARBA" id="ARBA00022989"/>
    </source>
</evidence>
<evidence type="ECO:0000256" key="2">
    <source>
        <dbReference type="ARBA" id="ARBA00022448"/>
    </source>
</evidence>
<feature type="transmembrane region" description="Helical" evidence="7">
    <location>
        <begin position="104"/>
        <end position="127"/>
    </location>
</feature>
<proteinExistence type="inferred from homology"/>
<dbReference type="SUPFAM" id="SSF161098">
    <property type="entry name" value="MetI-like"/>
    <property type="match status" value="1"/>
</dbReference>
<feature type="transmembrane region" description="Helical" evidence="7">
    <location>
        <begin position="271"/>
        <end position="291"/>
    </location>
</feature>
<evidence type="ECO:0000313" key="10">
    <source>
        <dbReference type="Proteomes" id="UP000199441"/>
    </source>
</evidence>
<dbReference type="AlphaFoldDB" id="A0A1H3CR96"/>
<dbReference type="InterPro" id="IPR035906">
    <property type="entry name" value="MetI-like_sf"/>
</dbReference>
<dbReference type="PROSITE" id="PS50928">
    <property type="entry name" value="ABC_TM1"/>
    <property type="match status" value="1"/>
</dbReference>
<comment type="similarity">
    <text evidence="7">Belongs to the binding-protein-dependent transport system permease family.</text>
</comment>
<keyword evidence="10" id="KW-1185">Reference proteome</keyword>
<dbReference type="PANTHER" id="PTHR43005:SF1">
    <property type="entry name" value="SPERMIDINE_PUTRESCINE TRANSPORT SYSTEM PERMEASE PROTEIN"/>
    <property type="match status" value="1"/>
</dbReference>
<keyword evidence="2 7" id="KW-0813">Transport</keyword>
<evidence type="ECO:0000259" key="8">
    <source>
        <dbReference type="PROSITE" id="PS50928"/>
    </source>
</evidence>
<accession>A0A1H3CR96</accession>
<dbReference type="InterPro" id="IPR000515">
    <property type="entry name" value="MetI-like"/>
</dbReference>
<reference evidence="10" key="1">
    <citation type="submission" date="2016-10" db="EMBL/GenBank/DDBJ databases">
        <authorList>
            <person name="Varghese N."/>
            <person name="Submissions S."/>
        </authorList>
    </citation>
    <scope>NUCLEOTIDE SEQUENCE [LARGE SCALE GENOMIC DNA]</scope>
    <source>
        <strain evidence="10">DSM 26922</strain>
    </source>
</reference>
<gene>
    <name evidence="9" type="ORF">SAMN04488001_3511</name>
</gene>
<dbReference type="CDD" id="cd06261">
    <property type="entry name" value="TM_PBP2"/>
    <property type="match status" value="1"/>
</dbReference>
<dbReference type="GO" id="GO:0005886">
    <property type="term" value="C:plasma membrane"/>
    <property type="evidence" value="ECO:0007669"/>
    <property type="project" value="UniProtKB-SubCell"/>
</dbReference>
<dbReference type="Proteomes" id="UP000199441">
    <property type="component" value="Unassembled WGS sequence"/>
</dbReference>
<feature type="transmembrane region" description="Helical" evidence="7">
    <location>
        <begin position="173"/>
        <end position="191"/>
    </location>
</feature>
<feature type="transmembrane region" description="Helical" evidence="7">
    <location>
        <begin position="212"/>
        <end position="234"/>
    </location>
</feature>
<feature type="transmembrane region" description="Helical" evidence="7">
    <location>
        <begin position="7"/>
        <end position="37"/>
    </location>
</feature>
<sequence length="301" mass="33081">MERKKLIFCYLMVAPSLLFTVVLGILPMLASLGISFLEYDLLRVRDFGTPFVGVDNYITVLTDARFIQSVWNTLLITGLVVAIVIALGLLLAQVMDAEYRGRALIRVLICAPWFVPPVVAAAIWSWMLSTSRSPLNAALMDAGIIDSNIRFLSDTETIWGISIPLLSVTAVRIWNGLPFVVIFILAGLQSIPKSLYEAGSIDGASVWNQFRFITLPLLKPILGVLLLLLLITGIGHFEINYIMTGGGPQGQTNVMAVYAYQQAFNSFRFDYAAAASGVIFVITGIICFFYIRAQLKDGDDA</sequence>
<evidence type="ECO:0000256" key="6">
    <source>
        <dbReference type="ARBA" id="ARBA00023136"/>
    </source>
</evidence>
<dbReference type="PANTHER" id="PTHR43005">
    <property type="entry name" value="BLR7065 PROTEIN"/>
    <property type="match status" value="1"/>
</dbReference>
<evidence type="ECO:0000313" key="9">
    <source>
        <dbReference type="EMBL" id="SDX56064.1"/>
    </source>
</evidence>
<name>A0A1H3CR96_9RHOB</name>
<keyword evidence="3" id="KW-1003">Cell membrane</keyword>
<feature type="transmembrane region" description="Helical" evidence="7">
    <location>
        <begin position="70"/>
        <end position="92"/>
    </location>
</feature>
<dbReference type="EMBL" id="FNOI01000009">
    <property type="protein sequence ID" value="SDX56064.1"/>
    <property type="molecule type" value="Genomic_DNA"/>
</dbReference>
<comment type="subcellular location">
    <subcellularLocation>
        <location evidence="1 7">Cell membrane</location>
        <topology evidence="1 7">Multi-pass membrane protein</topology>
    </subcellularLocation>
</comment>
<dbReference type="Gene3D" id="1.10.3720.10">
    <property type="entry name" value="MetI-like"/>
    <property type="match status" value="1"/>
</dbReference>
<keyword evidence="6 7" id="KW-0472">Membrane</keyword>
<keyword evidence="5 7" id="KW-1133">Transmembrane helix</keyword>
<evidence type="ECO:0000256" key="1">
    <source>
        <dbReference type="ARBA" id="ARBA00004651"/>
    </source>
</evidence>
<feature type="domain" description="ABC transmembrane type-1" evidence="8">
    <location>
        <begin position="70"/>
        <end position="290"/>
    </location>
</feature>
<keyword evidence="4 7" id="KW-0812">Transmembrane</keyword>